<protein>
    <submittedName>
        <fullName evidence="2">(northern house mosquito) hypothetical protein</fullName>
    </submittedName>
</protein>
<accession>A0A8D8BEF3</accession>
<dbReference type="EMBL" id="HBUE01074380">
    <property type="protein sequence ID" value="CAG6474274.1"/>
    <property type="molecule type" value="Transcribed_RNA"/>
</dbReference>
<feature type="region of interest" description="Disordered" evidence="1">
    <location>
        <begin position="1"/>
        <end position="20"/>
    </location>
</feature>
<feature type="compositionally biased region" description="Low complexity" evidence="1">
    <location>
        <begin position="10"/>
        <end position="20"/>
    </location>
</feature>
<evidence type="ECO:0000256" key="1">
    <source>
        <dbReference type="SAM" id="MobiDB-lite"/>
    </source>
</evidence>
<dbReference type="EMBL" id="HBUE01289219">
    <property type="protein sequence ID" value="CAG6573309.1"/>
    <property type="molecule type" value="Transcribed_RNA"/>
</dbReference>
<dbReference type="EMBL" id="HBUE01074385">
    <property type="protein sequence ID" value="CAG6474281.1"/>
    <property type="molecule type" value="Transcribed_RNA"/>
</dbReference>
<reference evidence="2" key="1">
    <citation type="submission" date="2021-05" db="EMBL/GenBank/DDBJ databases">
        <authorList>
            <person name="Alioto T."/>
            <person name="Alioto T."/>
            <person name="Gomez Garrido J."/>
        </authorList>
    </citation>
    <scope>NUCLEOTIDE SEQUENCE</scope>
</reference>
<proteinExistence type="predicted"/>
<dbReference type="EMBL" id="HBUE01074384">
    <property type="protein sequence ID" value="CAG6474279.1"/>
    <property type="molecule type" value="Transcribed_RNA"/>
</dbReference>
<evidence type="ECO:0000313" key="2">
    <source>
        <dbReference type="EMBL" id="CAG6474286.1"/>
    </source>
</evidence>
<dbReference type="EMBL" id="HBUE01183555">
    <property type="protein sequence ID" value="CAG6521711.1"/>
    <property type="molecule type" value="Transcribed_RNA"/>
</dbReference>
<organism evidence="2">
    <name type="scientific">Culex pipiens</name>
    <name type="common">House mosquito</name>
    <dbReference type="NCBI Taxonomy" id="7175"/>
    <lineage>
        <taxon>Eukaryota</taxon>
        <taxon>Metazoa</taxon>
        <taxon>Ecdysozoa</taxon>
        <taxon>Arthropoda</taxon>
        <taxon>Hexapoda</taxon>
        <taxon>Insecta</taxon>
        <taxon>Pterygota</taxon>
        <taxon>Neoptera</taxon>
        <taxon>Endopterygota</taxon>
        <taxon>Diptera</taxon>
        <taxon>Nematocera</taxon>
        <taxon>Culicoidea</taxon>
        <taxon>Culicidae</taxon>
        <taxon>Culicinae</taxon>
        <taxon>Culicini</taxon>
        <taxon>Culex</taxon>
        <taxon>Culex</taxon>
    </lineage>
</organism>
<dbReference type="AlphaFoldDB" id="A0A8D8BEF3"/>
<name>A0A8D8BEF3_CULPI</name>
<sequence length="115" mass="13597">MPARRSTWESASSRALASRRMPAWPWSASTWRRPSATRRPCTTWEFTTPADWAASDEAARWRRGTLRRRPISAWRRPSLRSDRRTEPDVTRWVLHLLRRLLQRRPALACRRSSSS</sequence>
<dbReference type="EMBL" id="HBUE01074390">
    <property type="protein sequence ID" value="CAG6474286.1"/>
    <property type="molecule type" value="Transcribed_RNA"/>
</dbReference>